<reference evidence="6 7" key="1">
    <citation type="submission" date="2016-11" db="EMBL/GenBank/DDBJ databases">
        <authorList>
            <person name="Jaros S."/>
            <person name="Januszkiewicz K."/>
            <person name="Wedrychowicz H."/>
        </authorList>
    </citation>
    <scope>NUCLEOTIDE SEQUENCE [LARGE SCALE GENOMIC DNA]</scope>
    <source>
        <strain evidence="6 7">DSM 26910</strain>
    </source>
</reference>
<dbReference type="SMART" id="SM00419">
    <property type="entry name" value="HTH_CRP"/>
    <property type="match status" value="1"/>
</dbReference>
<dbReference type="SUPFAM" id="SSF51206">
    <property type="entry name" value="cAMP-binding domain-like"/>
    <property type="match status" value="1"/>
</dbReference>
<sequence length="257" mass="29156">MILKEGIVLKEINFECFRCEKHNDNCEKTLNCCCKNCFKSDDTNLLKHLENNELDSIVEGKQQIRYKPGETIIKQNTSSTYVICVRDGLAKVYVEGIKGKSLVVRLIKKLDFVTGGDLFNGNVQRFTISAVTPVTCCLINTTKLSQLFSENNRFAVELLRHHAKQNNALLDKLVVLTQKYMPGRVADTLLYLKNDIFKTNPFSVPLTRQDLADMSNMTKESLVRILQQFKSSNLIKTDGNTIEILNEEALQEISKNG</sequence>
<dbReference type="InterPro" id="IPR036390">
    <property type="entry name" value="WH_DNA-bd_sf"/>
</dbReference>
<dbReference type="CDD" id="cd00038">
    <property type="entry name" value="CAP_ED"/>
    <property type="match status" value="1"/>
</dbReference>
<dbReference type="InterPro" id="IPR000595">
    <property type="entry name" value="cNMP-bd_dom"/>
</dbReference>
<dbReference type="GO" id="GO:0003700">
    <property type="term" value="F:DNA-binding transcription factor activity"/>
    <property type="evidence" value="ECO:0007669"/>
    <property type="project" value="TreeGrafter"/>
</dbReference>
<dbReference type="OrthoDB" id="9127033at2"/>
<dbReference type="Pfam" id="PF13545">
    <property type="entry name" value="HTH_Crp_2"/>
    <property type="match status" value="1"/>
</dbReference>
<evidence type="ECO:0000313" key="6">
    <source>
        <dbReference type="EMBL" id="SHF58500.1"/>
    </source>
</evidence>
<keyword evidence="1" id="KW-0805">Transcription regulation</keyword>
<dbReference type="PANTHER" id="PTHR24567">
    <property type="entry name" value="CRP FAMILY TRANSCRIPTIONAL REGULATORY PROTEIN"/>
    <property type="match status" value="1"/>
</dbReference>
<dbReference type="Proteomes" id="UP000184164">
    <property type="component" value="Unassembled WGS sequence"/>
</dbReference>
<evidence type="ECO:0000256" key="3">
    <source>
        <dbReference type="ARBA" id="ARBA00023163"/>
    </source>
</evidence>
<dbReference type="SMART" id="SM00100">
    <property type="entry name" value="cNMP"/>
    <property type="match status" value="1"/>
</dbReference>
<organism evidence="6 7">
    <name type="scientific">Mariniphaga anaerophila</name>
    <dbReference type="NCBI Taxonomy" id="1484053"/>
    <lineage>
        <taxon>Bacteria</taxon>
        <taxon>Pseudomonadati</taxon>
        <taxon>Bacteroidota</taxon>
        <taxon>Bacteroidia</taxon>
        <taxon>Marinilabiliales</taxon>
        <taxon>Prolixibacteraceae</taxon>
        <taxon>Mariniphaga</taxon>
    </lineage>
</organism>
<gene>
    <name evidence="6" type="ORF">SAMN05444274_106276</name>
</gene>
<keyword evidence="3" id="KW-0804">Transcription</keyword>
<evidence type="ECO:0000259" key="5">
    <source>
        <dbReference type="PROSITE" id="PS51063"/>
    </source>
</evidence>
<name>A0A1M5CUR6_9BACT</name>
<dbReference type="Pfam" id="PF00027">
    <property type="entry name" value="cNMP_binding"/>
    <property type="match status" value="1"/>
</dbReference>
<accession>A0A1M5CUR6</accession>
<dbReference type="InterPro" id="IPR036388">
    <property type="entry name" value="WH-like_DNA-bd_sf"/>
</dbReference>
<dbReference type="SUPFAM" id="SSF46785">
    <property type="entry name" value="Winged helix' DNA-binding domain"/>
    <property type="match status" value="1"/>
</dbReference>
<feature type="domain" description="HTH crp-type" evidence="5">
    <location>
        <begin position="179"/>
        <end position="248"/>
    </location>
</feature>
<dbReference type="AlphaFoldDB" id="A0A1M5CUR6"/>
<proteinExistence type="predicted"/>
<protein>
    <submittedName>
        <fullName evidence="6">Transcriptional regulator, Crp/Fnr family</fullName>
    </submittedName>
</protein>
<keyword evidence="2" id="KW-0238">DNA-binding</keyword>
<dbReference type="InterPro" id="IPR018490">
    <property type="entry name" value="cNMP-bd_dom_sf"/>
</dbReference>
<dbReference type="PRINTS" id="PR00034">
    <property type="entry name" value="HTHCRP"/>
</dbReference>
<dbReference type="EMBL" id="FQUM01000006">
    <property type="protein sequence ID" value="SHF58500.1"/>
    <property type="molecule type" value="Genomic_DNA"/>
</dbReference>
<dbReference type="GO" id="GO:0003677">
    <property type="term" value="F:DNA binding"/>
    <property type="evidence" value="ECO:0007669"/>
    <property type="project" value="UniProtKB-KW"/>
</dbReference>
<evidence type="ECO:0000259" key="4">
    <source>
        <dbReference type="PROSITE" id="PS50042"/>
    </source>
</evidence>
<evidence type="ECO:0000313" key="7">
    <source>
        <dbReference type="Proteomes" id="UP000184164"/>
    </source>
</evidence>
<dbReference type="InterPro" id="IPR014710">
    <property type="entry name" value="RmlC-like_jellyroll"/>
</dbReference>
<evidence type="ECO:0000256" key="2">
    <source>
        <dbReference type="ARBA" id="ARBA00023125"/>
    </source>
</evidence>
<dbReference type="STRING" id="1484053.SAMN05444274_106276"/>
<feature type="domain" description="Cyclic nucleotide-binding" evidence="4">
    <location>
        <begin position="45"/>
        <end position="165"/>
    </location>
</feature>
<dbReference type="InterPro" id="IPR050397">
    <property type="entry name" value="Env_Response_Regulators"/>
</dbReference>
<evidence type="ECO:0000256" key="1">
    <source>
        <dbReference type="ARBA" id="ARBA00023015"/>
    </source>
</evidence>
<dbReference type="PROSITE" id="PS50042">
    <property type="entry name" value="CNMP_BINDING_3"/>
    <property type="match status" value="1"/>
</dbReference>
<keyword evidence="7" id="KW-1185">Reference proteome</keyword>
<dbReference type="Gene3D" id="2.60.120.10">
    <property type="entry name" value="Jelly Rolls"/>
    <property type="match status" value="1"/>
</dbReference>
<dbReference type="PROSITE" id="PS51063">
    <property type="entry name" value="HTH_CRP_2"/>
    <property type="match status" value="1"/>
</dbReference>
<dbReference type="GO" id="GO:0005829">
    <property type="term" value="C:cytosol"/>
    <property type="evidence" value="ECO:0007669"/>
    <property type="project" value="TreeGrafter"/>
</dbReference>
<dbReference type="Gene3D" id="1.10.10.10">
    <property type="entry name" value="Winged helix-like DNA-binding domain superfamily/Winged helix DNA-binding domain"/>
    <property type="match status" value="1"/>
</dbReference>
<dbReference type="PANTHER" id="PTHR24567:SF74">
    <property type="entry name" value="HTH-TYPE TRANSCRIPTIONAL REGULATOR ARCR"/>
    <property type="match status" value="1"/>
</dbReference>
<dbReference type="InterPro" id="IPR012318">
    <property type="entry name" value="HTH_CRP"/>
</dbReference>